<evidence type="ECO:0000313" key="2">
    <source>
        <dbReference type="Proteomes" id="UP000643672"/>
    </source>
</evidence>
<gene>
    <name evidence="1" type="ORF">THERMOS_1075</name>
</gene>
<accession>A0A8H9CGP0</accession>
<dbReference type="Proteomes" id="UP000643672">
    <property type="component" value="Unassembled WGS sequence"/>
</dbReference>
<organism evidence="1 2">
    <name type="scientific">Bathymodiolus thermophilus thioautotrophic gill symbiont</name>
    <dbReference type="NCBI Taxonomy" id="2360"/>
    <lineage>
        <taxon>Bacteria</taxon>
        <taxon>Pseudomonadati</taxon>
        <taxon>Pseudomonadota</taxon>
        <taxon>Gammaproteobacteria</taxon>
        <taxon>sulfur-oxidizing symbionts</taxon>
    </lineage>
</organism>
<dbReference type="AlphaFoldDB" id="A0A8H9CGP0"/>
<proteinExistence type="predicted"/>
<keyword evidence="2" id="KW-1185">Reference proteome</keyword>
<evidence type="ECO:0000313" key="1">
    <source>
        <dbReference type="EMBL" id="CAB5499717.1"/>
    </source>
</evidence>
<reference evidence="1 2" key="1">
    <citation type="submission" date="2020-05" db="EMBL/GenBank/DDBJ databases">
        <authorList>
            <person name="Petersen J."/>
            <person name="Sayavedra L."/>
        </authorList>
    </citation>
    <scope>NUCLEOTIDE SEQUENCE [LARGE SCALE GENOMIC DNA]</scope>
    <source>
        <strain evidence="1">B thermophilus SOXS</strain>
    </source>
</reference>
<dbReference type="EMBL" id="CAESAQ020000053">
    <property type="protein sequence ID" value="CAB5499717.1"/>
    <property type="molecule type" value="Genomic_DNA"/>
</dbReference>
<protein>
    <submittedName>
        <fullName evidence="1">Uncharacterized protein</fullName>
    </submittedName>
</protein>
<sequence>MALLEQSLRKSSIWQKLNFANHSYLYRGLNIVILAKNNL</sequence>
<comment type="caution">
    <text evidence="1">The sequence shown here is derived from an EMBL/GenBank/DDBJ whole genome shotgun (WGS) entry which is preliminary data.</text>
</comment>
<name>A0A8H9CGP0_9GAMM</name>